<dbReference type="InterPro" id="IPR037171">
    <property type="entry name" value="NagB/RpiA_transferase-like"/>
</dbReference>
<feature type="active site" description="For ring-opening step" evidence="4">
    <location>
        <position position="140"/>
    </location>
</feature>
<dbReference type="InterPro" id="IPR004547">
    <property type="entry name" value="Glucosamine6P_isomerase"/>
</dbReference>
<name>A0A2T4IAT5_9MOLU</name>
<evidence type="ECO:0000256" key="1">
    <source>
        <dbReference type="ARBA" id="ARBA00000644"/>
    </source>
</evidence>
<evidence type="ECO:0000256" key="3">
    <source>
        <dbReference type="ARBA" id="ARBA00023277"/>
    </source>
</evidence>
<keyword evidence="2 4" id="KW-0378">Hydrolase</keyword>
<comment type="function">
    <text evidence="4">Catalyzes the reversible isomerization-deamination of glucosamine 6-phosphate (GlcN6P) to form fructose 6-phosphate (Fru6P) and ammonium ion.</text>
</comment>
<comment type="caution">
    <text evidence="4">Lacks conserved residue(s) required for the propagation of feature annotation.</text>
</comment>
<dbReference type="GO" id="GO:0005975">
    <property type="term" value="P:carbohydrate metabolic process"/>
    <property type="evidence" value="ECO:0007669"/>
    <property type="project" value="InterPro"/>
</dbReference>
<dbReference type="GO" id="GO:0019262">
    <property type="term" value="P:N-acetylneuraminate catabolic process"/>
    <property type="evidence" value="ECO:0007669"/>
    <property type="project" value="UniProtKB-UniRule"/>
</dbReference>
<dbReference type="EMBL" id="LAUU01000003">
    <property type="protein sequence ID" value="PTD31773.1"/>
    <property type="molecule type" value="Genomic_DNA"/>
</dbReference>
<comment type="pathway">
    <text evidence="4">Amino-sugar metabolism; N-acetylneuraminate degradation; D-fructose 6-phosphate from N-acetylneuraminate: step 5/5.</text>
</comment>
<dbReference type="EC" id="3.5.99.6" evidence="4"/>
<feature type="active site" description="Proton acceptor; for ring-opening step" evidence="4">
    <location>
        <position position="135"/>
    </location>
</feature>
<dbReference type="Pfam" id="PF01182">
    <property type="entry name" value="Glucosamine_iso"/>
    <property type="match status" value="1"/>
</dbReference>
<dbReference type="InterPro" id="IPR006148">
    <property type="entry name" value="Glc/Gal-6P_isomerase"/>
</dbReference>
<dbReference type="InterPro" id="IPR052960">
    <property type="entry name" value="GlcN6P_deaminase-like"/>
</dbReference>
<dbReference type="HAMAP" id="MF_01241">
    <property type="entry name" value="GlcN6P_deamin"/>
    <property type="match status" value="1"/>
</dbReference>
<proteinExistence type="inferred from homology"/>
<dbReference type="PANTHER" id="PTHR42892">
    <property type="entry name" value="GLUCOSAMINE-6-PHOSPHATE DEAMINASE-LIKE PROTEIN BT_0258-RELATED"/>
    <property type="match status" value="1"/>
</dbReference>
<evidence type="ECO:0000256" key="4">
    <source>
        <dbReference type="HAMAP-Rule" id="MF_01241"/>
    </source>
</evidence>
<dbReference type="UniPathway" id="UPA00629">
    <property type="reaction ID" value="UER00684"/>
</dbReference>
<accession>A0A2T4IAT5</accession>
<dbReference type="RefSeq" id="WP_107669409.1">
    <property type="nucleotide sequence ID" value="NZ_LAUU01000003.1"/>
</dbReference>
<dbReference type="Gene3D" id="3.40.50.1360">
    <property type="match status" value="1"/>
</dbReference>
<dbReference type="AlphaFoldDB" id="A0A2T4IAT5"/>
<evidence type="ECO:0000259" key="5">
    <source>
        <dbReference type="Pfam" id="PF01182"/>
    </source>
</evidence>
<feature type="domain" description="Glucosamine/galactosamine-6-phosphate isomerase" evidence="5">
    <location>
        <begin position="10"/>
        <end position="226"/>
    </location>
</feature>
<comment type="caution">
    <text evidence="6">The sequence shown here is derived from an EMBL/GenBank/DDBJ whole genome shotgun (WGS) entry which is preliminary data.</text>
</comment>
<sequence>MKLIVLENEEQVANKAAQIISEQIKNKPNSVLGLATGSTPINTYKKLIQMYQEKQISFKDVISFNLDEYKDIDKNNKQSYYYFMNNQLFDFININKNNCYIPDESFYNNPIAYDELIKKANGIDLQLLGIGINGHIGFNEPDSSFDSLTQIVDLTNSTIKANSRFFDSIDKVPTKAISMGLKSIMNAKKILLLATGINKSEAVYHLIEGEITKKWPCTILQKHNDVTIIIDKNAASKLTNLKAN</sequence>
<organism evidence="6 7">
    <name type="scientific">Mycoplasma leachii 06049</name>
    <dbReference type="NCBI Taxonomy" id="1188244"/>
    <lineage>
        <taxon>Bacteria</taxon>
        <taxon>Bacillati</taxon>
        <taxon>Mycoplasmatota</taxon>
        <taxon>Mollicutes</taxon>
        <taxon>Mycoplasmataceae</taxon>
        <taxon>Mycoplasma</taxon>
    </lineage>
</organism>
<keyword evidence="3 4" id="KW-0119">Carbohydrate metabolism</keyword>
<dbReference type="InterPro" id="IPR018321">
    <property type="entry name" value="Glucosamine6P_isomerase_CS"/>
</dbReference>
<gene>
    <name evidence="6" type="primary">nagB-1</name>
    <name evidence="4" type="synonym">nagB</name>
    <name evidence="6" type="ORF">MLEAa_1110</name>
</gene>
<dbReference type="Proteomes" id="UP000241093">
    <property type="component" value="Unassembled WGS sequence"/>
</dbReference>
<evidence type="ECO:0000313" key="7">
    <source>
        <dbReference type="Proteomes" id="UP000241093"/>
    </source>
</evidence>
<dbReference type="SUPFAM" id="SSF100950">
    <property type="entry name" value="NagB/RpiA/CoA transferase-like"/>
    <property type="match status" value="1"/>
</dbReference>
<evidence type="ECO:0000256" key="2">
    <source>
        <dbReference type="ARBA" id="ARBA00022801"/>
    </source>
</evidence>
<dbReference type="GO" id="GO:0006046">
    <property type="term" value="P:N-acetylglucosamine catabolic process"/>
    <property type="evidence" value="ECO:0007669"/>
    <property type="project" value="UniProtKB-UniRule"/>
</dbReference>
<reference evidence="6 7" key="1">
    <citation type="submission" date="2015-04" db="EMBL/GenBank/DDBJ databases">
        <title>Genome sequence of Mycoplasma leachii strain 06049.</title>
        <authorList>
            <person name="Sirand-Pugnet P."/>
            <person name="Breton M."/>
            <person name="Dordet-Frisoni E."/>
            <person name="Baranowski E."/>
            <person name="Barre A."/>
            <person name="Couture C."/>
            <person name="Dupuy V."/>
            <person name="Gaurivaud P."/>
            <person name="Jacob D."/>
            <person name="Lemaitre C."/>
            <person name="Manso-Silvan L."/>
            <person name="Nikolski M."/>
            <person name="Nouvel L.-X."/>
            <person name="Poumarat F."/>
            <person name="Tardy F."/>
            <person name="Thebault P."/>
            <person name="Theil S."/>
            <person name="Citti C."/>
            <person name="Thiaucourt F."/>
            <person name="Blanchard A."/>
        </authorList>
    </citation>
    <scope>NUCLEOTIDE SEQUENCE [LARGE SCALE GENOMIC DNA]</scope>
    <source>
        <strain evidence="6 7">06049</strain>
    </source>
</reference>
<feature type="active site" description="Proton acceptor; for enolization step" evidence="4">
    <location>
        <position position="67"/>
    </location>
</feature>
<evidence type="ECO:0000313" key="6">
    <source>
        <dbReference type="EMBL" id="PTD31773.1"/>
    </source>
</evidence>
<comment type="catalytic activity">
    <reaction evidence="1 4">
        <text>alpha-D-glucosamine 6-phosphate + H2O = beta-D-fructose 6-phosphate + NH4(+)</text>
        <dbReference type="Rhea" id="RHEA:12172"/>
        <dbReference type="ChEBI" id="CHEBI:15377"/>
        <dbReference type="ChEBI" id="CHEBI:28938"/>
        <dbReference type="ChEBI" id="CHEBI:57634"/>
        <dbReference type="ChEBI" id="CHEBI:75989"/>
        <dbReference type="EC" id="3.5.99.6"/>
    </reaction>
</comment>
<dbReference type="NCBIfam" id="TIGR00502">
    <property type="entry name" value="nagB"/>
    <property type="match status" value="1"/>
</dbReference>
<feature type="active site" description="For ring-opening step" evidence="4">
    <location>
        <position position="133"/>
    </location>
</feature>
<dbReference type="PROSITE" id="PS01161">
    <property type="entry name" value="GLC_GALNAC_ISOMERASE"/>
    <property type="match status" value="1"/>
</dbReference>
<dbReference type="GO" id="GO:0004342">
    <property type="term" value="F:glucosamine-6-phosphate deaminase activity"/>
    <property type="evidence" value="ECO:0007669"/>
    <property type="project" value="UniProtKB-UniRule"/>
</dbReference>
<comment type="similarity">
    <text evidence="4">Belongs to the glucosamine/galactosamine-6-phosphate isomerase family. NagB subfamily.</text>
</comment>
<dbReference type="FunFam" id="3.40.50.1360:FF:000003">
    <property type="entry name" value="Glucosamine-6-phosphate deaminase"/>
    <property type="match status" value="1"/>
</dbReference>
<protein>
    <recommendedName>
        <fullName evidence="4">Glucosamine-6-phosphate deaminase</fullName>
        <ecNumber evidence="4">3.5.99.6</ecNumber>
    </recommendedName>
    <alternativeName>
        <fullName evidence="4">GlcN6P deaminase</fullName>
        <shortName evidence="4">GNPDA</shortName>
    </alternativeName>
    <alternativeName>
        <fullName evidence="4">Glucosamine-6-phosphate isomerase</fullName>
    </alternativeName>
</protein>
<dbReference type="CDD" id="cd01399">
    <property type="entry name" value="GlcN6P_deaminase"/>
    <property type="match status" value="1"/>
</dbReference>
<dbReference type="PANTHER" id="PTHR42892:SF1">
    <property type="entry name" value="GLUCOSAMINE-6-PHOSPHATE ISOMERASE"/>
    <property type="match status" value="1"/>
</dbReference>